<gene>
    <name evidence="2" type="ORF">DBRI00130_LOCUS16157</name>
</gene>
<evidence type="ECO:0000256" key="1">
    <source>
        <dbReference type="SAM" id="MobiDB-lite"/>
    </source>
</evidence>
<name>A0A7S4UWC7_9STRA</name>
<accession>A0A7S4UWC7</accession>
<sequence>MASSLLLRRGTKNVAQKILKSNTTERSVCSIAAPVSHAPSTSTSTKNEGFGIRNHQWKNPAMTTTMRMSVSHPCVSTQRSFSDAKPLPADAVTSPEEVAEAVQTIEKKYNEPSPLETLAPDFTPGKALFLLRTKGAGGQAIRRSEFHNLCAASRPGWKTDAVVIHTALLEFKRCNSFLVEEYGAKLAMEAMMKSMLPSGHPSKGEAFGERRLNAALFVAEAFANEKTGLCFAASTDCVDTMLQDLYQGVQECELKISPGEEENESSIANRVLNAVETTIFYLNRRAGPSEKKMKKRAARKYLKQLVSKEGPSVATAHVGAQICTYVDGLDCAKARVLTPYKRRGYKISDETAELVNRVKEEEKVAAEAAAAAAAVEQEEDAESEEEEEDASENQTEK</sequence>
<feature type="region of interest" description="Disordered" evidence="1">
    <location>
        <begin position="367"/>
        <end position="397"/>
    </location>
</feature>
<dbReference type="AlphaFoldDB" id="A0A7S4UWC7"/>
<feature type="compositionally biased region" description="Acidic residues" evidence="1">
    <location>
        <begin position="376"/>
        <end position="391"/>
    </location>
</feature>
<dbReference type="EMBL" id="HBNS01020364">
    <property type="protein sequence ID" value="CAE4609626.1"/>
    <property type="molecule type" value="Transcribed_RNA"/>
</dbReference>
<organism evidence="2">
    <name type="scientific">Ditylum brightwellii</name>
    <dbReference type="NCBI Taxonomy" id="49249"/>
    <lineage>
        <taxon>Eukaryota</taxon>
        <taxon>Sar</taxon>
        <taxon>Stramenopiles</taxon>
        <taxon>Ochrophyta</taxon>
        <taxon>Bacillariophyta</taxon>
        <taxon>Mediophyceae</taxon>
        <taxon>Lithodesmiophycidae</taxon>
        <taxon>Lithodesmiales</taxon>
        <taxon>Lithodesmiaceae</taxon>
        <taxon>Ditylum</taxon>
    </lineage>
</organism>
<reference evidence="2" key="1">
    <citation type="submission" date="2021-01" db="EMBL/GenBank/DDBJ databases">
        <authorList>
            <person name="Corre E."/>
            <person name="Pelletier E."/>
            <person name="Niang G."/>
            <person name="Scheremetjew M."/>
            <person name="Finn R."/>
            <person name="Kale V."/>
            <person name="Holt S."/>
            <person name="Cochrane G."/>
            <person name="Meng A."/>
            <person name="Brown T."/>
            <person name="Cohen L."/>
        </authorList>
    </citation>
    <scope>NUCLEOTIDE SEQUENCE</scope>
    <source>
        <strain evidence="2">GSO104</strain>
    </source>
</reference>
<protein>
    <submittedName>
        <fullName evidence="2">Uncharacterized protein</fullName>
    </submittedName>
</protein>
<proteinExistence type="predicted"/>
<evidence type="ECO:0000313" key="2">
    <source>
        <dbReference type="EMBL" id="CAE4609626.1"/>
    </source>
</evidence>